<dbReference type="GeneID" id="76199832"/>
<dbReference type="GO" id="GO:0016787">
    <property type="term" value="F:hydrolase activity"/>
    <property type="evidence" value="ECO:0007669"/>
    <property type="project" value="UniProtKB-KW"/>
</dbReference>
<reference evidence="2 3" key="1">
    <citation type="journal article" date="2019" name="Int. J. Syst. Evol. Microbiol.">
        <title>The Global Catalogue of Microorganisms (GCM) 10K type strain sequencing project: providing services to taxonomists for standard genome sequencing and annotation.</title>
        <authorList>
            <consortium name="The Broad Institute Genomics Platform"/>
            <consortium name="The Broad Institute Genome Sequencing Center for Infectious Disease"/>
            <person name="Wu L."/>
            <person name="Ma J."/>
        </authorList>
    </citation>
    <scope>NUCLEOTIDE SEQUENCE [LARGE SCALE GENOMIC DNA]</scope>
    <source>
        <strain evidence="2 3">RDMS1</strain>
    </source>
</reference>
<dbReference type="InterPro" id="IPR007404">
    <property type="entry name" value="YdjM-like"/>
</dbReference>
<keyword evidence="3" id="KW-1185">Reference proteome</keyword>
<keyword evidence="1" id="KW-0812">Transmembrane</keyword>
<protein>
    <submittedName>
        <fullName evidence="2">Metal-dependent hydrolase</fullName>
    </submittedName>
</protein>
<feature type="transmembrane region" description="Helical" evidence="1">
    <location>
        <begin position="150"/>
        <end position="176"/>
    </location>
</feature>
<feature type="transmembrane region" description="Helical" evidence="1">
    <location>
        <begin position="105"/>
        <end position="138"/>
    </location>
</feature>
<feature type="transmembrane region" description="Helical" evidence="1">
    <location>
        <begin position="228"/>
        <end position="246"/>
    </location>
</feature>
<keyword evidence="1" id="KW-1133">Transmembrane helix</keyword>
<organism evidence="2 3">
    <name type="scientific">Halocatena marina</name>
    <dbReference type="NCBI Taxonomy" id="2934937"/>
    <lineage>
        <taxon>Archaea</taxon>
        <taxon>Methanobacteriati</taxon>
        <taxon>Methanobacteriota</taxon>
        <taxon>Stenosarchaea group</taxon>
        <taxon>Halobacteria</taxon>
        <taxon>Halobacteriales</taxon>
        <taxon>Natronomonadaceae</taxon>
        <taxon>Halocatena</taxon>
    </lineage>
</organism>
<name>A0ABD5YRF6_9EURY</name>
<accession>A0ABD5YRF6</accession>
<evidence type="ECO:0000313" key="3">
    <source>
        <dbReference type="Proteomes" id="UP001596417"/>
    </source>
</evidence>
<sequence>MFVGHGLLAFAVVALFTRRMGWSRERALSLGLIACAFGTIPDVDMLYAPIGLFAGAGGLLERAENFWTASTLVHRTVTHSLIVGSIGALGATAWTGDTQSRHVGIVLLSLLVAITTLLSGGLAGAIMLVFTLAVLAVATAAGRLGFGSRAVFGAALFGLLSHPFGDVFTGVPPQFLYPLSMQLIEGRVAVSQSPTLHLLGAVGIELATMWLAAIAFCSITDRQLRDHIEPWAVLGVVYAVAVPTIPPPTLALSYPFVVSVLGVGVVCSVPRLDPRRHEWLTAAVTGLTAVTVAVLTYVVTYNILKI</sequence>
<dbReference type="EMBL" id="JBHTAX010000001">
    <property type="protein sequence ID" value="MFC7190238.1"/>
    <property type="molecule type" value="Genomic_DNA"/>
</dbReference>
<comment type="caution">
    <text evidence="2">The sequence shown here is derived from an EMBL/GenBank/DDBJ whole genome shotgun (WGS) entry which is preliminary data.</text>
</comment>
<feature type="transmembrane region" description="Helical" evidence="1">
    <location>
        <begin position="196"/>
        <end position="216"/>
    </location>
</feature>
<dbReference type="Pfam" id="PF04307">
    <property type="entry name" value="YdjM"/>
    <property type="match status" value="1"/>
</dbReference>
<evidence type="ECO:0000313" key="2">
    <source>
        <dbReference type="EMBL" id="MFC7190238.1"/>
    </source>
</evidence>
<dbReference type="RefSeq" id="WP_264556175.1">
    <property type="nucleotide sequence ID" value="NZ_CP109979.1"/>
</dbReference>
<keyword evidence="1" id="KW-0472">Membrane</keyword>
<feature type="transmembrane region" description="Helical" evidence="1">
    <location>
        <begin position="72"/>
        <end position="93"/>
    </location>
</feature>
<dbReference type="Proteomes" id="UP001596417">
    <property type="component" value="Unassembled WGS sequence"/>
</dbReference>
<gene>
    <name evidence="2" type="ORF">ACFQL7_10500</name>
</gene>
<proteinExistence type="predicted"/>
<dbReference type="AlphaFoldDB" id="A0ABD5YRF6"/>
<feature type="transmembrane region" description="Helical" evidence="1">
    <location>
        <begin position="279"/>
        <end position="304"/>
    </location>
</feature>
<evidence type="ECO:0000256" key="1">
    <source>
        <dbReference type="SAM" id="Phobius"/>
    </source>
</evidence>
<keyword evidence="2" id="KW-0378">Hydrolase</keyword>